<proteinExistence type="predicted"/>
<feature type="compositionally biased region" description="Acidic residues" evidence="1">
    <location>
        <begin position="116"/>
        <end position="146"/>
    </location>
</feature>
<sequence>MPKPGGRRGGGAKPGARAPKGRGKKMYEPTRADDIYEAEDSDKEAALEKSGRYDHVESYEYEMPSDFEDEDIDDEMAFTEEDKKMFGHLFDDEPLARGGGGSGSEDEGSLLSSGEEGSDGGDEEADGWSDEEDKQEEEGSGSEEEAGGPGRRAAAAAG</sequence>
<evidence type="ECO:0000313" key="3">
    <source>
        <dbReference type="Proteomes" id="UP001205105"/>
    </source>
</evidence>
<feature type="region of interest" description="Disordered" evidence="1">
    <location>
        <begin position="1"/>
        <end position="158"/>
    </location>
</feature>
<name>A0AAD5DEW3_9CHLO</name>
<evidence type="ECO:0000256" key="1">
    <source>
        <dbReference type="SAM" id="MobiDB-lite"/>
    </source>
</evidence>
<organism evidence="2 3">
    <name type="scientific">Chlorella ohadii</name>
    <dbReference type="NCBI Taxonomy" id="2649997"/>
    <lineage>
        <taxon>Eukaryota</taxon>
        <taxon>Viridiplantae</taxon>
        <taxon>Chlorophyta</taxon>
        <taxon>core chlorophytes</taxon>
        <taxon>Trebouxiophyceae</taxon>
        <taxon>Chlorellales</taxon>
        <taxon>Chlorellaceae</taxon>
        <taxon>Chlorella clade</taxon>
        <taxon>Chlorella</taxon>
    </lineage>
</organism>
<comment type="caution">
    <text evidence="2">The sequence shown here is derived from an EMBL/GenBank/DDBJ whole genome shotgun (WGS) entry which is preliminary data.</text>
</comment>
<keyword evidence="3" id="KW-1185">Reference proteome</keyword>
<gene>
    <name evidence="2" type="ORF">COHA_009408</name>
</gene>
<feature type="compositionally biased region" description="Acidic residues" evidence="1">
    <location>
        <begin position="59"/>
        <end position="79"/>
    </location>
</feature>
<feature type="compositionally biased region" description="Basic and acidic residues" evidence="1">
    <location>
        <begin position="25"/>
        <end position="34"/>
    </location>
</feature>
<protein>
    <submittedName>
        <fullName evidence="2">Uncharacterized protein</fullName>
    </submittedName>
</protein>
<reference evidence="2" key="1">
    <citation type="submission" date="2020-11" db="EMBL/GenBank/DDBJ databases">
        <title>Chlorella ohadii genome sequencing and assembly.</title>
        <authorList>
            <person name="Murik O."/>
            <person name="Treves H."/>
            <person name="Kedem I."/>
            <person name="Shotland Y."/>
            <person name="Kaplan A."/>
        </authorList>
    </citation>
    <scope>NUCLEOTIDE SEQUENCE</scope>
    <source>
        <strain evidence="2">1</strain>
    </source>
</reference>
<feature type="compositionally biased region" description="Basic and acidic residues" evidence="1">
    <location>
        <begin position="80"/>
        <end position="95"/>
    </location>
</feature>
<evidence type="ECO:0000313" key="2">
    <source>
        <dbReference type="EMBL" id="KAI7836770.1"/>
    </source>
</evidence>
<accession>A0AAD5DEW3</accession>
<dbReference type="EMBL" id="JADXDR010000177">
    <property type="protein sequence ID" value="KAI7836770.1"/>
    <property type="molecule type" value="Genomic_DNA"/>
</dbReference>
<dbReference type="AlphaFoldDB" id="A0AAD5DEW3"/>
<dbReference type="Proteomes" id="UP001205105">
    <property type="component" value="Unassembled WGS sequence"/>
</dbReference>
<feature type="compositionally biased region" description="Basic and acidic residues" evidence="1">
    <location>
        <begin position="43"/>
        <end position="58"/>
    </location>
</feature>